<organism evidence="3 4">
    <name type="scientific">Teichococcus globiformis</name>
    <dbReference type="NCBI Taxonomy" id="2307229"/>
    <lineage>
        <taxon>Bacteria</taxon>
        <taxon>Pseudomonadati</taxon>
        <taxon>Pseudomonadota</taxon>
        <taxon>Alphaproteobacteria</taxon>
        <taxon>Acetobacterales</taxon>
        <taxon>Roseomonadaceae</taxon>
        <taxon>Roseomonas</taxon>
    </lineage>
</organism>
<dbReference type="Pfam" id="PF04519">
    <property type="entry name" value="Bactofilin"/>
    <property type="match status" value="1"/>
</dbReference>
<feature type="region of interest" description="Disordered" evidence="2">
    <location>
        <begin position="1"/>
        <end position="97"/>
    </location>
</feature>
<dbReference type="RefSeq" id="WP_379595494.1">
    <property type="nucleotide sequence ID" value="NZ_JBHRTN010000008.1"/>
</dbReference>
<name>A0ABV7G0I3_9PROT</name>
<protein>
    <submittedName>
        <fullName evidence="3">Polymer-forming cytoskeletal protein</fullName>
    </submittedName>
</protein>
<accession>A0ABV7G0I3</accession>
<evidence type="ECO:0000313" key="4">
    <source>
        <dbReference type="Proteomes" id="UP001595593"/>
    </source>
</evidence>
<gene>
    <name evidence="3" type="ORF">ACFOD4_08245</name>
</gene>
<comment type="similarity">
    <text evidence="1">Belongs to the bactofilin family.</text>
</comment>
<dbReference type="PANTHER" id="PTHR35024">
    <property type="entry name" value="HYPOTHETICAL CYTOSOLIC PROTEIN"/>
    <property type="match status" value="1"/>
</dbReference>
<dbReference type="Proteomes" id="UP001595593">
    <property type="component" value="Unassembled WGS sequence"/>
</dbReference>
<sequence length="224" mass="23763">MSVFRRRREETNAPAPGAAEHEDTAPTTVPVARDPDLAVPPFRPAPSQEAAMNMPPKPSQPPIGVGMPPRPPVNAGAQHGSPSPMPAAPRSAPTLPTPVSAERRTMVVGRGISLQGTVTDAERLVVEGTIDSQMLHATELFISQSGVFRGEVEVEDAEIVGTFDGTITARGNLVIRASGRVLGTARCRRLQVEEGGQLSGRMEMLSDSMPQTTYLPTPETVEEG</sequence>
<evidence type="ECO:0000313" key="3">
    <source>
        <dbReference type="EMBL" id="MFC3125048.1"/>
    </source>
</evidence>
<dbReference type="EMBL" id="JBHRTN010000008">
    <property type="protein sequence ID" value="MFC3125048.1"/>
    <property type="molecule type" value="Genomic_DNA"/>
</dbReference>
<evidence type="ECO:0000256" key="2">
    <source>
        <dbReference type="SAM" id="MobiDB-lite"/>
    </source>
</evidence>
<reference evidence="4" key="1">
    <citation type="journal article" date="2019" name="Int. J. Syst. Evol. Microbiol.">
        <title>The Global Catalogue of Microorganisms (GCM) 10K type strain sequencing project: providing services to taxonomists for standard genome sequencing and annotation.</title>
        <authorList>
            <consortium name="The Broad Institute Genomics Platform"/>
            <consortium name="The Broad Institute Genome Sequencing Center for Infectious Disease"/>
            <person name="Wu L."/>
            <person name="Ma J."/>
        </authorList>
    </citation>
    <scope>NUCLEOTIDE SEQUENCE [LARGE SCALE GENOMIC DNA]</scope>
    <source>
        <strain evidence="4">KCTC 52094</strain>
    </source>
</reference>
<evidence type="ECO:0000256" key="1">
    <source>
        <dbReference type="ARBA" id="ARBA00044755"/>
    </source>
</evidence>
<dbReference type="InterPro" id="IPR007607">
    <property type="entry name" value="BacA/B"/>
</dbReference>
<dbReference type="PANTHER" id="PTHR35024:SF4">
    <property type="entry name" value="POLYMER-FORMING CYTOSKELETAL PROTEIN"/>
    <property type="match status" value="1"/>
</dbReference>
<comment type="caution">
    <text evidence="3">The sequence shown here is derived from an EMBL/GenBank/DDBJ whole genome shotgun (WGS) entry which is preliminary data.</text>
</comment>
<keyword evidence="4" id="KW-1185">Reference proteome</keyword>
<proteinExistence type="inferred from homology"/>